<accession>A0ABZ0WLM5</accession>
<dbReference type="InterPro" id="IPR021388">
    <property type="entry name" value="DUF3024"/>
</dbReference>
<organism evidence="2 3">
    <name type="scientific">Paraburkholderia kururiensis</name>
    <dbReference type="NCBI Taxonomy" id="984307"/>
    <lineage>
        <taxon>Bacteria</taxon>
        <taxon>Pseudomonadati</taxon>
        <taxon>Pseudomonadota</taxon>
        <taxon>Betaproteobacteria</taxon>
        <taxon>Burkholderiales</taxon>
        <taxon>Burkholderiaceae</taxon>
        <taxon>Paraburkholderia</taxon>
    </lineage>
</organism>
<evidence type="ECO:0008006" key="4">
    <source>
        <dbReference type="Google" id="ProtNLM"/>
    </source>
</evidence>
<dbReference type="Proteomes" id="UP001325479">
    <property type="component" value="Chromosome"/>
</dbReference>
<keyword evidence="3" id="KW-1185">Reference proteome</keyword>
<proteinExistence type="predicted"/>
<evidence type="ECO:0000256" key="1">
    <source>
        <dbReference type="SAM" id="MobiDB-lite"/>
    </source>
</evidence>
<dbReference type="EMBL" id="CP139965">
    <property type="protein sequence ID" value="WQD78272.1"/>
    <property type="molecule type" value="Genomic_DNA"/>
</dbReference>
<feature type="region of interest" description="Disordered" evidence="1">
    <location>
        <begin position="1"/>
        <end position="21"/>
    </location>
</feature>
<dbReference type="RefSeq" id="WP_114812228.1">
    <property type="nucleotide sequence ID" value="NZ_CP139965.1"/>
</dbReference>
<gene>
    <name evidence="2" type="ORF">U0042_00710</name>
</gene>
<dbReference type="Pfam" id="PF11225">
    <property type="entry name" value="DUF3024"/>
    <property type="match status" value="1"/>
</dbReference>
<name>A0ABZ0WLM5_9BURK</name>
<evidence type="ECO:0000313" key="3">
    <source>
        <dbReference type="Proteomes" id="UP001325479"/>
    </source>
</evidence>
<protein>
    <recommendedName>
        <fullName evidence="4">DUF3024 domain-containing protein</fullName>
    </recommendedName>
</protein>
<reference evidence="2 3" key="1">
    <citation type="submission" date="2023-12" db="EMBL/GenBank/DDBJ databases">
        <title>Genome sequencing and assembly of bacterial species from a model synthetic community.</title>
        <authorList>
            <person name="Hogle S.L."/>
        </authorList>
    </citation>
    <scope>NUCLEOTIDE SEQUENCE [LARGE SCALE GENOMIC DNA]</scope>
    <source>
        <strain evidence="2 3">HAMBI 2494</strain>
    </source>
</reference>
<feature type="compositionally biased region" description="Polar residues" evidence="1">
    <location>
        <begin position="1"/>
        <end position="11"/>
    </location>
</feature>
<evidence type="ECO:0000313" key="2">
    <source>
        <dbReference type="EMBL" id="WQD78272.1"/>
    </source>
</evidence>
<sequence>MIARTTRSGRGTQAPHRLWPESGPVADFTQHQIERALRHRARYRYVRPRVAHEAGGYRIESPCCSRNVDRDGGVIDIAWLTHDANGMWHLHARDHVLHEWTEQCASLDLTALLDILCVDAARVFWP</sequence>